<feature type="compositionally biased region" description="Gly residues" evidence="18">
    <location>
        <begin position="123"/>
        <end position="135"/>
    </location>
</feature>
<dbReference type="SMART" id="SM00356">
    <property type="entry name" value="ZnF_C3H1"/>
    <property type="match status" value="1"/>
</dbReference>
<feature type="coiled-coil region" evidence="16">
    <location>
        <begin position="698"/>
        <end position="736"/>
    </location>
</feature>
<comment type="function">
    <text evidence="11">Enhances PAN2 deadenylase activity and has an extensive effect on mRNA stability, generally enhancing mRNA decay across the transcriptome by multiple pathways, including the AU-rich element (ARE)-mediated pathway, microRNA-mediated pathway and the nonsense-mediated pathway (NMD). Its activity is required for efficient P-body formation. May be involved in regulating mRNAs of genes involved in cell cycle progression and cell proliferation.</text>
</comment>
<dbReference type="FunFam" id="1.20.5.5160:FF:000001">
    <property type="entry name" value="PAN2-PAN3 deadenylation complex subunit PAN3"/>
    <property type="match status" value="1"/>
</dbReference>
<keyword evidence="10 16" id="KW-0175">Coiled coil</keyword>
<dbReference type="GO" id="GO:0031251">
    <property type="term" value="C:PAN complex"/>
    <property type="evidence" value="ECO:0007669"/>
    <property type="project" value="UniProtKB-UniRule"/>
</dbReference>
<feature type="zinc finger region" description="C3H1-type" evidence="17">
    <location>
        <begin position="44"/>
        <end position="72"/>
    </location>
</feature>
<dbReference type="GO" id="GO:0010606">
    <property type="term" value="P:positive regulation of cytoplasmic mRNA processing body assembly"/>
    <property type="evidence" value="ECO:0007669"/>
    <property type="project" value="UniProtKB-UniRule"/>
</dbReference>
<evidence type="ECO:0000313" key="21">
    <source>
        <dbReference type="Proteomes" id="UP000504628"/>
    </source>
</evidence>
<dbReference type="GeneID" id="114490562"/>
<evidence type="ECO:0000256" key="16">
    <source>
        <dbReference type="HAMAP-Rule" id="MF_03181"/>
    </source>
</evidence>
<feature type="compositionally biased region" description="Polar residues" evidence="18">
    <location>
        <begin position="245"/>
        <end position="254"/>
    </location>
</feature>
<evidence type="ECO:0000256" key="17">
    <source>
        <dbReference type="PROSITE-ProRule" id="PRU00723"/>
    </source>
</evidence>
<keyword evidence="7 17" id="KW-0863">Zinc-finger</keyword>
<keyword evidence="5 17" id="KW-0479">Metal-binding</keyword>
<evidence type="ECO:0000256" key="9">
    <source>
        <dbReference type="ARBA" id="ARBA00022840"/>
    </source>
</evidence>
<feature type="compositionally biased region" description="Polar residues" evidence="18">
    <location>
        <begin position="310"/>
        <end position="339"/>
    </location>
</feature>
<evidence type="ECO:0000256" key="6">
    <source>
        <dbReference type="ARBA" id="ARBA00022741"/>
    </source>
</evidence>
<gene>
    <name evidence="16 22" type="primary">PAN3</name>
</gene>
<evidence type="ECO:0000256" key="10">
    <source>
        <dbReference type="ARBA" id="ARBA00023054"/>
    </source>
</evidence>
<dbReference type="CTD" id="255967"/>
<comment type="function">
    <text evidence="13">Regulatory subunit of the poly(A)-nuclease (PAN) deadenylation complex, one of two cytoplasmic mRNA deadenylases involved in general and miRNA-mediated mRNA turnover. PAN specifically shortens poly(A) tails of RNA and the activity is stimulated by poly(A)-binding protein (PABP). PAN deadenylation is followed by rapid degradation of the shortened mRNA tails by the CCR4-NOT complex. Deadenylated mRNAs are then degraded by two alternative mechanisms, namely exosome-mediated 3'-5' exonucleolytic degradation, or deadenylation-dependent mRNA decapping and subsequent 5'-3' exonucleolytic degradation by XRN1. PAN3 acts as a regulator for PAN activity, recruiting the catalytic subunit PAN2 to mRNA via its interaction with RNA and PABP, and to miRNA targets via its interaction with GW182 family proteins.</text>
</comment>
<evidence type="ECO:0000256" key="8">
    <source>
        <dbReference type="ARBA" id="ARBA00022833"/>
    </source>
</evidence>
<feature type="domain" description="C3H1-type" evidence="20">
    <location>
        <begin position="44"/>
        <end position="72"/>
    </location>
</feature>
<keyword evidence="3 16" id="KW-0963">Cytoplasm</keyword>
<dbReference type="GO" id="GO:0008270">
    <property type="term" value="F:zinc ion binding"/>
    <property type="evidence" value="ECO:0007669"/>
    <property type="project" value="UniProtKB-KW"/>
</dbReference>
<dbReference type="SUPFAM" id="SSF90229">
    <property type="entry name" value="CCCH zinc finger"/>
    <property type="match status" value="1"/>
</dbReference>
<keyword evidence="9 16" id="KW-0067">ATP-binding</keyword>
<protein>
    <recommendedName>
        <fullName evidence="16">PAN2-PAN3 deadenylation complex subunit PAN3</fullName>
    </recommendedName>
    <alternativeName>
        <fullName evidence="16">PAB1P-dependent poly(A)-specific ribonuclease</fullName>
    </alternativeName>
    <alternativeName>
        <fullName evidence="16">Poly(A)-nuclease deadenylation complex subunit 3</fullName>
        <shortName evidence="16">PAN deadenylation complex subunit 3</shortName>
    </alternativeName>
</protein>
<feature type="binding site" evidence="16">
    <location>
        <begin position="517"/>
        <end position="524"/>
    </location>
    <ligand>
        <name>ATP</name>
        <dbReference type="ChEBI" id="CHEBI:30616"/>
    </ligand>
</feature>
<feature type="region of interest" description="Disordered" evidence="18">
    <location>
        <begin position="269"/>
        <end position="339"/>
    </location>
</feature>
<comment type="domain">
    <text evidence="16">Contains a pseudokinase domain. The protein kinase domain is predicted to be catalytically inactive because some of the residues important for catalytic activity are substituted and it lacks the equivalent of the binding site for a peptide substrate. However, it has retained an ATP-binding site and ATP-binding is required for mRNA degradation, stimulating the activity of the PAN2 nuclease in vitro. The nucleotide-binding site is juxtaposed to the RNase active site of PAN2 in the complex and may actually bind nucleosides of a poly(A) RNA rather than ATP, feeding the poly(A)-tail to the active site of the deadenylase and thus increasing the efficiency with which this distributive enzyme degrades oligo(A) RNAs.</text>
</comment>
<organism evidence="21 22">
    <name type="scientific">Phyllostomus discolor</name>
    <name type="common">pale spear-nosed bat</name>
    <dbReference type="NCBI Taxonomy" id="89673"/>
    <lineage>
        <taxon>Eukaryota</taxon>
        <taxon>Metazoa</taxon>
        <taxon>Chordata</taxon>
        <taxon>Craniata</taxon>
        <taxon>Vertebrata</taxon>
        <taxon>Euteleostomi</taxon>
        <taxon>Mammalia</taxon>
        <taxon>Eutheria</taxon>
        <taxon>Laurasiatheria</taxon>
        <taxon>Chiroptera</taxon>
        <taxon>Yangochiroptera</taxon>
        <taxon>Phyllostomidae</taxon>
        <taxon>Phyllostominae</taxon>
        <taxon>Phyllostomus</taxon>
    </lineage>
</organism>
<dbReference type="FunFam" id="1.10.510.10:FF:000168">
    <property type="entry name" value="PAN2-PAN3 deadenylation complex subunit PAN3"/>
    <property type="match status" value="1"/>
</dbReference>
<dbReference type="PANTHER" id="PTHR12272">
    <property type="entry name" value="DEADENYLATION COMPLEX SUBUNIT PAN3"/>
    <property type="match status" value="1"/>
</dbReference>
<accession>A0A6J2KYA1</accession>
<dbReference type="RefSeq" id="XP_028360397.1">
    <property type="nucleotide sequence ID" value="XM_028504596.2"/>
</dbReference>
<dbReference type="AlphaFoldDB" id="A0A6J2KYA1"/>
<evidence type="ECO:0000259" key="19">
    <source>
        <dbReference type="PROSITE" id="PS50011"/>
    </source>
</evidence>
<comment type="domain">
    <text evidence="16">The N-terminal zinc finger binds to poly(A) RNA.</text>
</comment>
<dbReference type="GO" id="GO:0004672">
    <property type="term" value="F:protein kinase activity"/>
    <property type="evidence" value="ECO:0007669"/>
    <property type="project" value="InterPro"/>
</dbReference>
<feature type="region of interest" description="Knob domain" evidence="16">
    <location>
        <begin position="737"/>
        <end position="834"/>
    </location>
</feature>
<dbReference type="PROSITE" id="PS50103">
    <property type="entry name" value="ZF_C3H1"/>
    <property type="match status" value="1"/>
</dbReference>
<feature type="domain" description="Protein kinase" evidence="19">
    <location>
        <begin position="439"/>
        <end position="701"/>
    </location>
</feature>
<evidence type="ECO:0000256" key="2">
    <source>
        <dbReference type="ARBA" id="ARBA00004201"/>
    </source>
</evidence>
<comment type="domain">
    <text evidence="16">The pseudokinase domain, the coiled-coil (CC), and C-terminal knob domain (CK) form a structural unit (PKC) that forms an extensive high-affinity interaction surface for PAN2.</text>
</comment>
<evidence type="ECO:0000256" key="4">
    <source>
        <dbReference type="ARBA" id="ARBA00022664"/>
    </source>
</evidence>
<dbReference type="Gene3D" id="1.10.287.3700">
    <property type="match status" value="1"/>
</dbReference>
<dbReference type="InterPro" id="IPR000571">
    <property type="entry name" value="Znf_CCCH"/>
</dbReference>
<keyword evidence="6 16" id="KW-0547">Nucleotide-binding</keyword>
<dbReference type="KEGG" id="pdic:114490562"/>
<dbReference type="GO" id="GO:0006397">
    <property type="term" value="P:mRNA processing"/>
    <property type="evidence" value="ECO:0007669"/>
    <property type="project" value="UniProtKB-KW"/>
</dbReference>
<name>A0A6J2KYA1_9CHIR</name>
<reference evidence="22" key="1">
    <citation type="submission" date="2025-08" db="UniProtKB">
        <authorList>
            <consortium name="RefSeq"/>
        </authorList>
    </citation>
    <scope>IDENTIFICATION</scope>
    <source>
        <tissue evidence="22">Muscle</tissue>
    </source>
</reference>
<evidence type="ECO:0000256" key="11">
    <source>
        <dbReference type="ARBA" id="ARBA00056692"/>
    </source>
</evidence>
<evidence type="ECO:0000256" key="1">
    <source>
        <dbReference type="ARBA" id="ARBA00004123"/>
    </source>
</evidence>
<comment type="subcellular location">
    <subcellularLocation>
        <location evidence="2 16">Cytoplasm</location>
        <location evidence="2 16">P-body</location>
    </subcellularLocation>
    <subcellularLocation>
        <location evidence="1">Nucleus</location>
    </subcellularLocation>
</comment>
<comment type="caution">
    <text evidence="16">Lacks conserved residue(s) required for the propagation of feature annotation.</text>
</comment>
<dbReference type="InterPro" id="IPR036855">
    <property type="entry name" value="Znf_CCCH_sf"/>
</dbReference>
<dbReference type="InterPro" id="IPR011009">
    <property type="entry name" value="Kinase-like_dom_sf"/>
</dbReference>
<evidence type="ECO:0000256" key="12">
    <source>
        <dbReference type="ARBA" id="ARBA00058968"/>
    </source>
</evidence>
<comment type="subunit">
    <text evidence="15">Interacts with PAN2. Interacts (via N-terminus) with PABPC1 at higher efficiency than isoform 1.</text>
</comment>
<feature type="region of interest" description="Disordered" evidence="18">
    <location>
        <begin position="226"/>
        <end position="254"/>
    </location>
</feature>
<dbReference type="SUPFAM" id="SSF56112">
    <property type="entry name" value="Protein kinase-like (PK-like)"/>
    <property type="match status" value="1"/>
</dbReference>
<keyword evidence="4 16" id="KW-0507">mRNA processing</keyword>
<keyword evidence="21" id="KW-1185">Reference proteome</keyword>
<evidence type="ECO:0000256" key="13">
    <source>
        <dbReference type="ARBA" id="ARBA00059771"/>
    </source>
</evidence>
<evidence type="ECO:0000256" key="14">
    <source>
        <dbReference type="ARBA" id="ARBA00062386"/>
    </source>
</evidence>
<feature type="binding site" evidence="16">
    <location>
        <position position="468"/>
    </location>
    <ligand>
        <name>ATP</name>
        <dbReference type="ChEBI" id="CHEBI:30616"/>
    </ligand>
</feature>
<feature type="binding site" evidence="16">
    <location>
        <begin position="591"/>
        <end position="592"/>
    </location>
    <ligand>
        <name>ATP</name>
        <dbReference type="ChEBI" id="CHEBI:30616"/>
    </ligand>
</feature>
<evidence type="ECO:0000259" key="20">
    <source>
        <dbReference type="PROSITE" id="PS50103"/>
    </source>
</evidence>
<comment type="subunit">
    <text evidence="16">Homodimer. Forms a heterotrimer with a catalytic subunit PAN2 to form the poly(A)-nuclease (PAN) deadenylation complex. Interacts (via PAM-2 motif) with poly(A)-binding protein PABPC1 (via PABC domain), conferring substrate specificity of the enzyme complex. Interacts with the GW182 family proteins TNRC6A, TNRC6B and TNRC6C.</text>
</comment>
<dbReference type="HAMAP" id="MF_03181">
    <property type="entry name" value="PAN3"/>
    <property type="match status" value="1"/>
</dbReference>
<evidence type="ECO:0000256" key="7">
    <source>
        <dbReference type="ARBA" id="ARBA00022771"/>
    </source>
</evidence>
<comment type="similarity">
    <text evidence="16">Belongs to the protein kinase superfamily. PAN3 family.</text>
</comment>
<dbReference type="Proteomes" id="UP000504628">
    <property type="component" value="Chromosome 2"/>
</dbReference>
<evidence type="ECO:0000256" key="5">
    <source>
        <dbReference type="ARBA" id="ARBA00022723"/>
    </source>
</evidence>
<dbReference type="InterPro" id="IPR030844">
    <property type="entry name" value="PAN3"/>
</dbReference>
<dbReference type="Gene3D" id="1.10.510.10">
    <property type="entry name" value="Transferase(Phosphotransferase) domain 1"/>
    <property type="match status" value="1"/>
</dbReference>
<comment type="function">
    <text evidence="12">Decreases PAN2-mediated deadenylation, possibly by preventing progression into the second CCR4-NOT mediated stage of biphasic deadenylation. Has a significant effect on mRNA stability, generally stabilizing a subset of the transcriptome. Stabilizes mRNAs degraded by the AU-rich element (ARE)-mediated mRNA decay pathway but promotes degradation of mRNAs by the microRNA-mediated pathway. Its activity influences mRNP remodeling, specifically reducing formation of a subset of P-bodies containing GW220, an isoform of TNRC6A.</text>
</comment>
<evidence type="ECO:0000313" key="22">
    <source>
        <dbReference type="RefSeq" id="XP_028360397.1"/>
    </source>
</evidence>
<evidence type="ECO:0000256" key="3">
    <source>
        <dbReference type="ARBA" id="ARBA00022490"/>
    </source>
</evidence>
<evidence type="ECO:0000256" key="15">
    <source>
        <dbReference type="ARBA" id="ARBA00064737"/>
    </source>
</evidence>
<keyword evidence="8 17" id="KW-0862">Zinc</keyword>
<dbReference type="InterPro" id="IPR000719">
    <property type="entry name" value="Prot_kinase_dom"/>
</dbReference>
<dbReference type="GO" id="GO:0005524">
    <property type="term" value="F:ATP binding"/>
    <property type="evidence" value="ECO:0007669"/>
    <property type="project" value="UniProtKB-UniRule"/>
</dbReference>
<dbReference type="GO" id="GO:0000289">
    <property type="term" value="P:nuclear-transcribed mRNA poly(A) tail shortening"/>
    <property type="evidence" value="ECO:0007669"/>
    <property type="project" value="UniProtKB-UniRule"/>
</dbReference>
<dbReference type="Gene3D" id="1.20.5.5160">
    <property type="match status" value="1"/>
</dbReference>
<dbReference type="InterPro" id="IPR041332">
    <property type="entry name" value="Pan3_CK"/>
</dbReference>
<comment type="subunit">
    <text evidence="14">Interacts with PAN2. Interacts (via N-terminus) with PABPC1 at lower efficiency than isoform 3.</text>
</comment>
<dbReference type="GO" id="GO:0008143">
    <property type="term" value="F:poly(A) binding"/>
    <property type="evidence" value="ECO:0007669"/>
    <property type="project" value="TreeGrafter"/>
</dbReference>
<dbReference type="PANTHER" id="PTHR12272:SF11">
    <property type="entry name" value="PAN2-PAN3 DEADENYLATION COMPLEX SUBUNIT PAN3"/>
    <property type="match status" value="1"/>
</dbReference>
<dbReference type="FunFam" id="1.10.287.3700:FF:000001">
    <property type="entry name" value="PAN2-PAN3 deadenylation complex subunit PAN3"/>
    <property type="match status" value="1"/>
</dbReference>
<dbReference type="GO" id="GO:0005634">
    <property type="term" value="C:nucleus"/>
    <property type="evidence" value="ECO:0007669"/>
    <property type="project" value="UniProtKB-SubCell"/>
</dbReference>
<proteinExistence type="inferred from homology"/>
<comment type="function">
    <text evidence="16">Regulatory subunit of the poly(A)-nuclease (PAN) deadenylation complex, one of two cytoplasmic mRNA deadenylases involved in general and miRNA-mediated mRNA turnover. PAN specifically shortens poly(A) tails of RNA and the activity is stimulated by poly(A)-binding protein (PABP). PAN deadenylation is followed by rapid degradation of the shortened mRNA tails by the CCR4-NOT complex. Deadenylated mRNAs are then degraded by two alternative mechanisms, namely exosome-mediated 3'-5' exonucleolytic degradation, or deadenlyation-dependent mRNA decaping and subsequent 5'-3' exonucleolytic degradation by XRN1. PAN3 acts as a positive regulator for PAN activity, recruiting the catalytic subunit PAN2 to mRNA via its interaction with RNA and PABP, and to miRNA targets via its interaction with GW182 family proteins.</text>
</comment>
<dbReference type="Pfam" id="PF18101">
    <property type="entry name" value="Pan3_CK"/>
    <property type="match status" value="1"/>
</dbReference>
<sequence length="834" mass="89513">MNSGGGLPPPSAAASSSSSSSLAAAVAVVAPPGVGGVPGGAAAGVKLKYCRYYAKDKTCFYGEECQFLHEDPAAGAAPGFGLHSNSVPLALAGAPVAGFPPGAVPCGGTGPPPGPKKPDLGAPGTGAAPGGGGSSGVLDGPRLAIPGIDGGALTDTSLTDSYFSTSFIGVNGFGSPVETKYPLMQRMTNSSSSPSLLNDSAKPYAGHDPLTSPAASLFNDFGALNISQRRKTPNPTASEFIPKGGSTSRLSNVSQSNMSAFSQVFSHPSMGSPAAAGLAPGMSLSAGSSPLHSPKITPHTSPAPRRRSHTPNPANYMVPSSASTPVNNPVSQTPSSGQVIQKETVGGTTYFYTDTTPAPLTGMVFPNYHIYPPTAPHVAYMQPKANAPSFFMADELRQELINRHLITMAQIDQADMPAVPAEVDSYHSLFPLEPLPPPNRIQKSSNFGYITSCYKAVNSKDDLPYCLRRIHGFRLVNTKCMVLVDMWKKIQHSNIVTLREVFTTKAFAEPSLVFAYDFHAGGETMMSRHFNDPNADAYFTKRKWGQHDGPLPRQHAGLLPESLIWAYIVQLSSALRTIHTAGLACRVMDPTKILITGKTRLRVNCVGVFDVLTFDNSQNNNPLALMAQYQQADLISLGKVVLALACNSLAGIQRENLQKAMELVTINYSSDLKNLILYLLTDQNRMRSVNDIMPMIGARFYTQLDAAQMRNDVIEEDLAKEVQNGRLFRLLAKLGTINERPEFQKDPTWSETGDRYLLKLFRDHLFHQVTEAGAPWIDLSHIISCLNKLDAGVPEKISLISRDEKSVLVVTYSDLKRCFENTFQELIAAANGQL</sequence>
<dbReference type="PROSITE" id="PS50011">
    <property type="entry name" value="PROTEIN_KINASE_DOM"/>
    <property type="match status" value="1"/>
</dbReference>
<feature type="region of interest" description="Disordered" evidence="18">
    <location>
        <begin position="104"/>
        <end position="141"/>
    </location>
</feature>
<evidence type="ECO:0000256" key="18">
    <source>
        <dbReference type="SAM" id="MobiDB-lite"/>
    </source>
</evidence>
<dbReference type="GO" id="GO:0000932">
    <property type="term" value="C:P-body"/>
    <property type="evidence" value="ECO:0007669"/>
    <property type="project" value="UniProtKB-SubCell"/>
</dbReference>